<reference evidence="6" key="1">
    <citation type="submission" date="2015-07" db="EMBL/GenBank/DDBJ databases">
        <authorList>
            <person name="Teixeira M.M."/>
            <person name="Souza R.C."/>
            <person name="Almeida L.G."/>
            <person name="Vicente V.A."/>
            <person name="de Hoog S."/>
            <person name="Bocca A.L."/>
            <person name="de Almeida S.R."/>
            <person name="Vasconcelos A.T."/>
            <person name="Felipe M.S."/>
        </authorList>
    </citation>
    <scope>NUCLEOTIDE SEQUENCE [LARGE SCALE GENOMIC DNA]</scope>
    <source>
        <strain evidence="6">KSF</strain>
    </source>
</reference>
<dbReference type="InterPro" id="IPR019826">
    <property type="entry name" value="Carboxylesterase_B_AS"/>
</dbReference>
<feature type="domain" description="Carboxylesterase type B" evidence="4">
    <location>
        <begin position="10"/>
        <end position="486"/>
    </location>
</feature>
<dbReference type="Proteomes" id="UP000094526">
    <property type="component" value="Unassembled WGS sequence"/>
</dbReference>
<keyword evidence="6" id="KW-1185">Reference proteome</keyword>
<evidence type="ECO:0000256" key="1">
    <source>
        <dbReference type="ARBA" id="ARBA00005964"/>
    </source>
</evidence>
<dbReference type="AlphaFoldDB" id="A0A1C1CII6"/>
<dbReference type="VEuPathDB" id="FungiDB:G647_08462"/>
<name>A0A1C1CII6_9EURO</name>
<dbReference type="ESTHER" id="9euro-v9d371">
    <property type="family name" value="Fungal_carboxylesterase_lipase"/>
</dbReference>
<comment type="caution">
    <text evidence="5">The sequence shown here is derived from an EMBL/GenBank/DDBJ whole genome shotgun (WGS) entry which is preliminary data.</text>
</comment>
<comment type="similarity">
    <text evidence="1 3">Belongs to the type-B carboxylesterase/lipase family.</text>
</comment>
<sequence>MSTVTVEHPSIGSIRGLEGDGVYQFHGVQYATLKDRLAEAQVKTAYQSPVDATSHGPSAYSPDNGYDNEMLFIQQSMPKPKTVHSDLECLNLNITVPKGQTGTDLGKQKFPVFIWVHGGGFVVGANSWPHYDHGKLVKLANSNGIPVIGVGINYRLGFPGLLTSEELRQRGYKANNSLIDQRAAFRWVKQHIAGFGGDPENITVIGESAGAVATTLHLYSKEKLFNRAIATGGSSLLVPVFEPADQERTYQQVLSILGLEKMNAEDRIRKLLTLPTDQVIAKLPPSVALLPTLDGDIIPVRPTFASVADKSDQSMPGKQWAEGLMIGNGGFDASVLGFMLGHLKAGIKDKFPASIKASLASDPALADQILESYGFTGSAAADTHDDEEAAFLRFLEFVNDISFFGATTAYARGWPASPTGESNIYAFFFNEPNPWPGAYQGRATHVLDVVFLFQNHNHNLSPAQRAAAEQLGLDWMKFVAGQKPWEAYTPEKKSAKVYGPSNGDGAAATSKVVDADSLETGRGKAILEIGDKIGFDKLNEIVGRFRLGL</sequence>
<dbReference type="Pfam" id="PF00135">
    <property type="entry name" value="COesterase"/>
    <property type="match status" value="1"/>
</dbReference>
<evidence type="ECO:0000256" key="3">
    <source>
        <dbReference type="RuleBase" id="RU361235"/>
    </source>
</evidence>
<protein>
    <recommendedName>
        <fullName evidence="3">Carboxylic ester hydrolase</fullName>
        <ecNumber evidence="3">3.1.1.-</ecNumber>
    </recommendedName>
</protein>
<dbReference type="VEuPathDB" id="FungiDB:CLCR_03966"/>
<dbReference type="EMBL" id="LGRB01000012">
    <property type="protein sequence ID" value="OCT48318.1"/>
    <property type="molecule type" value="Genomic_DNA"/>
</dbReference>
<evidence type="ECO:0000313" key="5">
    <source>
        <dbReference type="EMBL" id="OCT48318.1"/>
    </source>
</evidence>
<dbReference type="Gene3D" id="3.40.50.1820">
    <property type="entry name" value="alpha/beta hydrolase"/>
    <property type="match status" value="1"/>
</dbReference>
<dbReference type="eggNOG" id="KOG1516">
    <property type="taxonomic scope" value="Eukaryota"/>
</dbReference>
<dbReference type="PANTHER" id="PTHR11559">
    <property type="entry name" value="CARBOXYLESTERASE"/>
    <property type="match status" value="1"/>
</dbReference>
<dbReference type="GO" id="GO:0016787">
    <property type="term" value="F:hydrolase activity"/>
    <property type="evidence" value="ECO:0007669"/>
    <property type="project" value="UniProtKB-KW"/>
</dbReference>
<dbReference type="SUPFAM" id="SSF53474">
    <property type="entry name" value="alpha/beta-Hydrolases"/>
    <property type="match status" value="1"/>
</dbReference>
<accession>A0A1C1CII6</accession>
<gene>
    <name evidence="5" type="ORF">CLCR_03966</name>
</gene>
<evidence type="ECO:0000313" key="6">
    <source>
        <dbReference type="Proteomes" id="UP000094526"/>
    </source>
</evidence>
<dbReference type="OrthoDB" id="3200163at2759"/>
<dbReference type="InterPro" id="IPR002018">
    <property type="entry name" value="CarbesteraseB"/>
</dbReference>
<organism evidence="5 6">
    <name type="scientific">Cladophialophora carrionii</name>
    <dbReference type="NCBI Taxonomy" id="86049"/>
    <lineage>
        <taxon>Eukaryota</taxon>
        <taxon>Fungi</taxon>
        <taxon>Dikarya</taxon>
        <taxon>Ascomycota</taxon>
        <taxon>Pezizomycotina</taxon>
        <taxon>Eurotiomycetes</taxon>
        <taxon>Chaetothyriomycetidae</taxon>
        <taxon>Chaetothyriales</taxon>
        <taxon>Herpotrichiellaceae</taxon>
        <taxon>Cladophialophora</taxon>
    </lineage>
</organism>
<evidence type="ECO:0000256" key="2">
    <source>
        <dbReference type="ARBA" id="ARBA00022801"/>
    </source>
</evidence>
<keyword evidence="2 3" id="KW-0378">Hydrolase</keyword>
<evidence type="ECO:0000259" key="4">
    <source>
        <dbReference type="Pfam" id="PF00135"/>
    </source>
</evidence>
<dbReference type="InterPro" id="IPR029058">
    <property type="entry name" value="AB_hydrolase_fold"/>
</dbReference>
<dbReference type="PROSITE" id="PS00122">
    <property type="entry name" value="CARBOXYLESTERASE_B_1"/>
    <property type="match status" value="1"/>
</dbReference>
<dbReference type="STRING" id="86049.A0A1C1CII6"/>
<dbReference type="InterPro" id="IPR050309">
    <property type="entry name" value="Type-B_Carboxylest/Lipase"/>
</dbReference>
<proteinExistence type="inferred from homology"/>
<dbReference type="EC" id="3.1.1.-" evidence="3"/>